<feature type="binding site" evidence="5">
    <location>
        <begin position="139"/>
        <end position="141"/>
    </location>
    <ligand>
        <name>substrate</name>
    </ligand>
</feature>
<dbReference type="FunFam" id="1.20.200.10:FF:000001">
    <property type="entry name" value="Fumarate hydratase, mitochondrial"/>
    <property type="match status" value="1"/>
</dbReference>
<evidence type="ECO:0000313" key="9">
    <source>
        <dbReference type="EMBL" id="QEH33995.1"/>
    </source>
</evidence>
<reference evidence="9 10" key="1">
    <citation type="submission" date="2019-08" db="EMBL/GenBank/DDBJ databases">
        <title>Deep-cultivation of Planctomycetes and their phenomic and genomic characterization uncovers novel biology.</title>
        <authorList>
            <person name="Wiegand S."/>
            <person name="Jogler M."/>
            <person name="Boedeker C."/>
            <person name="Pinto D."/>
            <person name="Vollmers J."/>
            <person name="Rivas-Marin E."/>
            <person name="Kohn T."/>
            <person name="Peeters S.H."/>
            <person name="Heuer A."/>
            <person name="Rast P."/>
            <person name="Oberbeckmann S."/>
            <person name="Bunk B."/>
            <person name="Jeske O."/>
            <person name="Meyerdierks A."/>
            <person name="Storesund J.E."/>
            <person name="Kallscheuer N."/>
            <person name="Luecker S."/>
            <person name="Lage O.M."/>
            <person name="Pohl T."/>
            <person name="Merkel B.J."/>
            <person name="Hornburger P."/>
            <person name="Mueller R.-W."/>
            <person name="Bruemmer F."/>
            <person name="Labrenz M."/>
            <person name="Spormann A.M."/>
            <person name="Op den Camp H."/>
            <person name="Overmann J."/>
            <person name="Amann R."/>
            <person name="Jetten M.S.M."/>
            <person name="Mascher T."/>
            <person name="Medema M.H."/>
            <person name="Devos D.P."/>
            <person name="Kaster A.-K."/>
            <person name="Ovreas L."/>
            <person name="Rohde M."/>
            <person name="Galperin M.Y."/>
            <person name="Jogler C."/>
        </authorList>
    </citation>
    <scope>NUCLEOTIDE SEQUENCE [LARGE SCALE GENOMIC DNA]</scope>
    <source>
        <strain evidence="9 10">OJF2</strain>
    </source>
</reference>
<feature type="domain" description="Fumarate lyase N-terminal" evidence="7">
    <location>
        <begin position="12"/>
        <end position="342"/>
    </location>
</feature>
<dbReference type="GO" id="GO:0004333">
    <property type="term" value="F:fumarate hydratase activity"/>
    <property type="evidence" value="ECO:0007669"/>
    <property type="project" value="UniProtKB-UniRule"/>
</dbReference>
<dbReference type="Proteomes" id="UP000324233">
    <property type="component" value="Chromosome"/>
</dbReference>
<dbReference type="InterPro" id="IPR008948">
    <property type="entry name" value="L-Aspartase-like"/>
</dbReference>
<dbReference type="EC" id="4.2.1.2" evidence="5"/>
<evidence type="ECO:0000256" key="1">
    <source>
        <dbReference type="ARBA" id="ARBA00009084"/>
    </source>
</evidence>
<evidence type="ECO:0000256" key="2">
    <source>
        <dbReference type="ARBA" id="ARBA00022490"/>
    </source>
</evidence>
<evidence type="ECO:0000259" key="8">
    <source>
        <dbReference type="Pfam" id="PF10415"/>
    </source>
</evidence>
<dbReference type="InterPro" id="IPR020557">
    <property type="entry name" value="Fumarate_lyase_CS"/>
</dbReference>
<dbReference type="InterPro" id="IPR000362">
    <property type="entry name" value="Fumarate_lyase_fam"/>
</dbReference>
<feature type="binding site" evidence="5">
    <location>
        <position position="187"/>
    </location>
    <ligand>
        <name>substrate</name>
    </ligand>
</feature>
<dbReference type="NCBIfam" id="NF008909">
    <property type="entry name" value="PRK12273.1"/>
    <property type="match status" value="1"/>
</dbReference>
<dbReference type="UniPathway" id="UPA00223">
    <property type="reaction ID" value="UER01007"/>
</dbReference>
<comment type="subunit">
    <text evidence="5">Homotetramer.</text>
</comment>
<dbReference type="Gene3D" id="1.10.275.10">
    <property type="entry name" value="Fumarase/aspartase (N-terminal domain)"/>
    <property type="match status" value="1"/>
</dbReference>
<comment type="similarity">
    <text evidence="1 5">Belongs to the class-II fumarase/aspartase family. Fumarase subfamily.</text>
</comment>
<dbReference type="PANTHER" id="PTHR11444:SF22">
    <property type="entry name" value="FUMARATE HYDRATASE CLASS II"/>
    <property type="match status" value="1"/>
</dbReference>
<evidence type="ECO:0000259" key="7">
    <source>
        <dbReference type="Pfam" id="PF00206"/>
    </source>
</evidence>
<dbReference type="InterPro" id="IPR024083">
    <property type="entry name" value="Fumarase/histidase_N"/>
</dbReference>
<comment type="catalytic activity">
    <reaction evidence="5">
        <text>(S)-malate = fumarate + H2O</text>
        <dbReference type="Rhea" id="RHEA:12460"/>
        <dbReference type="ChEBI" id="CHEBI:15377"/>
        <dbReference type="ChEBI" id="CHEBI:15589"/>
        <dbReference type="ChEBI" id="CHEBI:29806"/>
        <dbReference type="EC" id="4.2.1.2"/>
    </reaction>
</comment>
<keyword evidence="2 5" id="KW-0963">Cytoplasm</keyword>
<name>A0A5B9W1W8_9BACT</name>
<dbReference type="InterPro" id="IPR018951">
    <property type="entry name" value="Fumarase_C_C"/>
</dbReference>
<feature type="binding site" description="in site B" evidence="5">
    <location>
        <begin position="129"/>
        <end position="132"/>
    </location>
    <ligand>
        <name>substrate</name>
    </ligand>
</feature>
<comment type="subcellular location">
    <subcellularLocation>
        <location evidence="5">Cytoplasm</location>
    </subcellularLocation>
</comment>
<sequence length="512" mass="53541">MAGTRMERDSMGEVPVPAEAHYGAQTVRAARNFQVSDLRFPREFLRALGLIKKAAARVNLELGLLRPDLAAAIVDAAQAVAEGSHDDQFVLDVFQTGSGTSTNMNANEVIASLANEALTGRRGGRSPVHPNDAVNLGQSSNDVIPTAIHLAALDGWVNALIPAIRELRDALGERARAFDAVVKIGRTHLQDAVPIRLGQEFSGYEAQASQAIRRLEGCIPSLAELAIGGTAVGTGINSHPEFGPRMAAMLAGETGLPVRLAPNHFEAMAQRDAAVEASGALRGVAVSLSVMANNLRWLASGPRCGIGEIRIPELQPGSSIMPGKVNPVIAECVLMVGAQVVGNDATIAWANSLGSSFQLNVMMPIIAYNLLQSIRLVTEAAAHLRTRCVDATAFLEGQKVDGVVRIEADGERCRGAIERSLAMCTALAPRIGYDLAASIAKKSYHEGKTVRDVALSLVGRDAKDVADELGAPGAAGDLEGRGGYPSRPEIEALLDPRSQTSPGAGASGGGSG</sequence>
<dbReference type="PANTHER" id="PTHR11444">
    <property type="entry name" value="ASPARTATEAMMONIA/ARGININOSUCCINATE/ADENYLOSUCCINATE LYASE"/>
    <property type="match status" value="1"/>
</dbReference>
<organism evidence="9 10">
    <name type="scientific">Aquisphaera giovannonii</name>
    <dbReference type="NCBI Taxonomy" id="406548"/>
    <lineage>
        <taxon>Bacteria</taxon>
        <taxon>Pseudomonadati</taxon>
        <taxon>Planctomycetota</taxon>
        <taxon>Planctomycetia</taxon>
        <taxon>Isosphaerales</taxon>
        <taxon>Isosphaeraceae</taxon>
        <taxon>Aquisphaera</taxon>
    </lineage>
</organism>
<dbReference type="FunFam" id="1.10.275.10:FF:000001">
    <property type="entry name" value="Fumarate hydratase, mitochondrial"/>
    <property type="match status" value="1"/>
</dbReference>
<evidence type="ECO:0000313" key="10">
    <source>
        <dbReference type="Proteomes" id="UP000324233"/>
    </source>
</evidence>
<dbReference type="GO" id="GO:0005737">
    <property type="term" value="C:cytoplasm"/>
    <property type="evidence" value="ECO:0007669"/>
    <property type="project" value="UniProtKB-SubCell"/>
</dbReference>
<evidence type="ECO:0000256" key="3">
    <source>
        <dbReference type="ARBA" id="ARBA00022532"/>
    </source>
</evidence>
<dbReference type="HAMAP" id="MF_00743">
    <property type="entry name" value="FumaraseC"/>
    <property type="match status" value="1"/>
</dbReference>
<dbReference type="GO" id="GO:0006106">
    <property type="term" value="P:fumarate metabolic process"/>
    <property type="evidence" value="ECO:0007669"/>
    <property type="project" value="InterPro"/>
</dbReference>
<feature type="region of interest" description="Disordered" evidence="6">
    <location>
        <begin position="468"/>
        <end position="512"/>
    </location>
</feature>
<comment type="miscellaneous">
    <text evidence="5">There are 2 substrate-binding sites: the catalytic A site, and the non-catalytic B site that may play a role in the transfer of substrate or product between the active site and the solvent. Alternatively, the B site may bind allosteric effectors.</text>
</comment>
<dbReference type="GO" id="GO:0006099">
    <property type="term" value="P:tricarboxylic acid cycle"/>
    <property type="evidence" value="ECO:0007669"/>
    <property type="project" value="UniProtKB-UniRule"/>
</dbReference>
<accession>A0A5B9W1W8</accession>
<keyword evidence="4 5" id="KW-0456">Lyase</keyword>
<comment type="pathway">
    <text evidence="5">Carbohydrate metabolism; tricarboxylic acid cycle; (S)-malate from fumarate: step 1/1.</text>
</comment>
<dbReference type="PRINTS" id="PR00145">
    <property type="entry name" value="ARGSUCLYASE"/>
</dbReference>
<dbReference type="AlphaFoldDB" id="A0A5B9W1W8"/>
<feature type="active site" description="Proton donor/acceptor" evidence="5">
    <location>
        <position position="188"/>
    </location>
</feature>
<dbReference type="Pfam" id="PF10415">
    <property type="entry name" value="FumaraseC_C"/>
    <property type="match status" value="1"/>
</dbReference>
<dbReference type="Pfam" id="PF00206">
    <property type="entry name" value="Lyase_1"/>
    <property type="match status" value="1"/>
</dbReference>
<protein>
    <recommendedName>
        <fullName evidence="5">Fumarate hydratase class II</fullName>
        <shortName evidence="5">Fumarase C</shortName>
        <ecNumber evidence="5">4.2.1.2</ecNumber>
    </recommendedName>
    <alternativeName>
        <fullName evidence="5">Aerobic fumarase</fullName>
    </alternativeName>
    <alternativeName>
        <fullName evidence="5">Iron-independent fumarase</fullName>
    </alternativeName>
</protein>
<dbReference type="PRINTS" id="PR00149">
    <property type="entry name" value="FUMRATELYASE"/>
</dbReference>
<dbReference type="EMBL" id="CP042997">
    <property type="protein sequence ID" value="QEH33995.1"/>
    <property type="molecule type" value="Genomic_DNA"/>
</dbReference>
<keyword evidence="3 5" id="KW-0816">Tricarboxylic acid cycle</keyword>
<dbReference type="InterPro" id="IPR022761">
    <property type="entry name" value="Fumarate_lyase_N"/>
</dbReference>
<dbReference type="InterPro" id="IPR005677">
    <property type="entry name" value="Fum_hydII"/>
</dbReference>
<evidence type="ECO:0000256" key="6">
    <source>
        <dbReference type="SAM" id="MobiDB-lite"/>
    </source>
</evidence>
<gene>
    <name evidence="5 9" type="primary">fumC</name>
    <name evidence="9" type="ORF">OJF2_25280</name>
</gene>
<feature type="site" description="Important for catalytic activity" evidence="5">
    <location>
        <position position="331"/>
    </location>
</feature>
<dbReference type="PROSITE" id="PS00163">
    <property type="entry name" value="FUMARATE_LYASES"/>
    <property type="match status" value="1"/>
</dbReference>
<dbReference type="Gene3D" id="1.20.200.10">
    <property type="entry name" value="Fumarase/aspartase (Central domain)"/>
    <property type="match status" value="1"/>
</dbReference>
<dbReference type="Gene3D" id="1.10.40.30">
    <property type="entry name" value="Fumarase/aspartase (C-terminal domain)"/>
    <property type="match status" value="1"/>
</dbReference>
<comment type="function">
    <text evidence="5">Involved in the TCA cycle. Catalyzes the stereospecific interconversion of fumarate to L-malate.</text>
</comment>
<evidence type="ECO:0000256" key="5">
    <source>
        <dbReference type="HAMAP-Rule" id="MF_00743"/>
    </source>
</evidence>
<dbReference type="KEGG" id="agv:OJF2_25280"/>
<feature type="binding site" evidence="5">
    <location>
        <begin position="324"/>
        <end position="326"/>
    </location>
    <ligand>
        <name>substrate</name>
    </ligand>
</feature>
<feature type="active site" evidence="5">
    <location>
        <position position="318"/>
    </location>
</feature>
<evidence type="ECO:0000256" key="4">
    <source>
        <dbReference type="ARBA" id="ARBA00023239"/>
    </source>
</evidence>
<proteinExistence type="inferred from homology"/>
<dbReference type="RefSeq" id="WP_148593981.1">
    <property type="nucleotide sequence ID" value="NZ_CP042997.1"/>
</dbReference>
<feature type="domain" description="Fumarase C C-terminal" evidence="8">
    <location>
        <begin position="424"/>
        <end position="457"/>
    </location>
</feature>
<dbReference type="OrthoDB" id="9802809at2"/>
<feature type="binding site" evidence="5">
    <location>
        <position position="319"/>
    </location>
    <ligand>
        <name>substrate</name>
    </ligand>
</feature>
<dbReference type="SUPFAM" id="SSF48557">
    <property type="entry name" value="L-aspartase-like"/>
    <property type="match status" value="1"/>
</dbReference>
<feature type="binding site" evidence="5">
    <location>
        <begin position="98"/>
        <end position="100"/>
    </location>
    <ligand>
        <name>substrate</name>
    </ligand>
</feature>
<keyword evidence="10" id="KW-1185">Reference proteome</keyword>